<evidence type="ECO:0000256" key="14">
    <source>
        <dbReference type="SAM" id="MobiDB-lite"/>
    </source>
</evidence>
<keyword evidence="9" id="KW-0067">ATP-binding</keyword>
<dbReference type="FunFam" id="3.40.50.300:FF:000483">
    <property type="entry name" value="Sensor histidine kinase KdpD"/>
    <property type="match status" value="1"/>
</dbReference>
<feature type="compositionally biased region" description="Pro residues" evidence="14">
    <location>
        <begin position="953"/>
        <end position="962"/>
    </location>
</feature>
<dbReference type="SUPFAM" id="SSF55781">
    <property type="entry name" value="GAF domain-like"/>
    <property type="match status" value="1"/>
</dbReference>
<dbReference type="Pfam" id="PF13492">
    <property type="entry name" value="GAF_3"/>
    <property type="match status" value="1"/>
</dbReference>
<dbReference type="InterPro" id="IPR027417">
    <property type="entry name" value="P-loop_NTPase"/>
</dbReference>
<dbReference type="PANTHER" id="PTHR45569:SF1">
    <property type="entry name" value="SENSOR PROTEIN KDPD"/>
    <property type="match status" value="1"/>
</dbReference>
<gene>
    <name evidence="16" type="primary">kdpD</name>
    <name evidence="16" type="ORF">THIARS_40358</name>
</gene>
<evidence type="ECO:0000256" key="11">
    <source>
        <dbReference type="ARBA" id="ARBA00023012"/>
    </source>
</evidence>
<evidence type="ECO:0000256" key="4">
    <source>
        <dbReference type="ARBA" id="ARBA00022553"/>
    </source>
</evidence>
<protein>
    <recommendedName>
        <fullName evidence="3">histidine kinase</fullName>
        <ecNumber evidence="3">2.7.13.3</ecNumber>
    </recommendedName>
</protein>
<evidence type="ECO:0000256" key="10">
    <source>
        <dbReference type="ARBA" id="ARBA00022989"/>
    </source>
</evidence>
<feature type="region of interest" description="Disordered" evidence="14">
    <location>
        <begin position="922"/>
        <end position="962"/>
    </location>
</feature>
<accession>A0A238D0H3</accession>
<evidence type="ECO:0000256" key="9">
    <source>
        <dbReference type="ARBA" id="ARBA00022840"/>
    </source>
</evidence>
<dbReference type="CDD" id="cd00075">
    <property type="entry name" value="HATPase"/>
    <property type="match status" value="1"/>
</dbReference>
<dbReference type="Pfam" id="PF00512">
    <property type="entry name" value="HisKA"/>
    <property type="match status" value="1"/>
</dbReference>
<evidence type="ECO:0000256" key="1">
    <source>
        <dbReference type="ARBA" id="ARBA00000085"/>
    </source>
</evidence>
<dbReference type="SMART" id="SM00387">
    <property type="entry name" value="HATPase_c"/>
    <property type="match status" value="1"/>
</dbReference>
<dbReference type="RefSeq" id="WP_425444216.1">
    <property type="nucleotide sequence ID" value="NZ_LT592170.1"/>
</dbReference>
<dbReference type="InterPro" id="IPR003594">
    <property type="entry name" value="HATPase_dom"/>
</dbReference>
<evidence type="ECO:0000256" key="6">
    <source>
        <dbReference type="ARBA" id="ARBA00022692"/>
    </source>
</evidence>
<dbReference type="PRINTS" id="PR00344">
    <property type="entry name" value="BCTRLSENSOR"/>
</dbReference>
<keyword evidence="8 16" id="KW-0418">Kinase</keyword>
<organism evidence="16 17">
    <name type="scientific">Thiomonas delicata</name>
    <name type="common">Thiomonas cuprina</name>
    <dbReference type="NCBI Taxonomy" id="364030"/>
    <lineage>
        <taxon>Bacteria</taxon>
        <taxon>Pseudomonadati</taxon>
        <taxon>Pseudomonadota</taxon>
        <taxon>Betaproteobacteria</taxon>
        <taxon>Burkholderiales</taxon>
        <taxon>Thiomonas</taxon>
    </lineage>
</organism>
<dbReference type="InterPro" id="IPR025201">
    <property type="entry name" value="KdpD_TM"/>
</dbReference>
<feature type="compositionally biased region" description="Low complexity" evidence="14">
    <location>
        <begin position="938"/>
        <end position="948"/>
    </location>
</feature>
<dbReference type="SUPFAM" id="SSF55874">
    <property type="entry name" value="ATPase domain of HSP90 chaperone/DNA topoisomerase II/histidine kinase"/>
    <property type="match status" value="1"/>
</dbReference>
<dbReference type="Pfam" id="PF13493">
    <property type="entry name" value="DUF4118"/>
    <property type="match status" value="1"/>
</dbReference>
<keyword evidence="12" id="KW-0472">Membrane</keyword>
<comment type="subcellular location">
    <subcellularLocation>
        <location evidence="2">Membrane</location>
        <topology evidence="2">Multi-pass membrane protein</topology>
    </subcellularLocation>
</comment>
<proteinExistence type="predicted"/>
<dbReference type="CDD" id="cd00082">
    <property type="entry name" value="HisKA"/>
    <property type="match status" value="1"/>
</dbReference>
<dbReference type="SUPFAM" id="SSF47384">
    <property type="entry name" value="Homodimeric domain of signal transducing histidine kinase"/>
    <property type="match status" value="1"/>
</dbReference>
<dbReference type="GO" id="GO:0005524">
    <property type="term" value="F:ATP binding"/>
    <property type="evidence" value="ECO:0007669"/>
    <property type="project" value="UniProtKB-KW"/>
</dbReference>
<dbReference type="Proteomes" id="UP000214566">
    <property type="component" value="Unassembled WGS sequence"/>
</dbReference>
<dbReference type="EMBL" id="FLMQ01000034">
    <property type="protein sequence ID" value="SBP86729.1"/>
    <property type="molecule type" value="Genomic_DNA"/>
</dbReference>
<evidence type="ECO:0000313" key="16">
    <source>
        <dbReference type="EMBL" id="SBP86729.1"/>
    </source>
</evidence>
<evidence type="ECO:0000259" key="15">
    <source>
        <dbReference type="PROSITE" id="PS50109"/>
    </source>
</evidence>
<dbReference type="Gene3D" id="3.30.450.40">
    <property type="match status" value="1"/>
</dbReference>
<dbReference type="InterPro" id="IPR003018">
    <property type="entry name" value="GAF"/>
</dbReference>
<evidence type="ECO:0000256" key="5">
    <source>
        <dbReference type="ARBA" id="ARBA00022679"/>
    </source>
</evidence>
<evidence type="ECO:0000256" key="3">
    <source>
        <dbReference type="ARBA" id="ARBA00012438"/>
    </source>
</evidence>
<dbReference type="InterPro" id="IPR003661">
    <property type="entry name" value="HisK_dim/P_dom"/>
</dbReference>
<dbReference type="Gene3D" id="3.30.565.10">
    <property type="entry name" value="Histidine kinase-like ATPase, C-terminal domain"/>
    <property type="match status" value="1"/>
</dbReference>
<dbReference type="InterPro" id="IPR036097">
    <property type="entry name" value="HisK_dim/P_sf"/>
</dbReference>
<dbReference type="Gene3D" id="3.40.50.300">
    <property type="entry name" value="P-loop containing nucleotide triphosphate hydrolases"/>
    <property type="match status" value="1"/>
</dbReference>
<keyword evidence="4" id="KW-0597">Phosphoprotein</keyword>
<dbReference type="InterPro" id="IPR005467">
    <property type="entry name" value="His_kinase_dom"/>
</dbReference>
<name>A0A238D0H3_THIDL</name>
<dbReference type="InterPro" id="IPR004358">
    <property type="entry name" value="Sig_transdc_His_kin-like_C"/>
</dbReference>
<dbReference type="AlphaFoldDB" id="A0A238D0H3"/>
<evidence type="ECO:0000256" key="8">
    <source>
        <dbReference type="ARBA" id="ARBA00022777"/>
    </source>
</evidence>
<keyword evidence="17" id="KW-1185">Reference proteome</keyword>
<dbReference type="FunFam" id="3.30.565.10:FF:000042">
    <property type="entry name" value="Two-component sensor histidine kinase KdpD"/>
    <property type="match status" value="1"/>
</dbReference>
<dbReference type="EC" id="2.7.13.3" evidence="3"/>
<keyword evidence="11" id="KW-0902">Two-component regulatory system</keyword>
<evidence type="ECO:0000256" key="12">
    <source>
        <dbReference type="ARBA" id="ARBA00023136"/>
    </source>
</evidence>
<reference evidence="16 17" key="1">
    <citation type="submission" date="2016-06" db="EMBL/GenBank/DDBJ databases">
        <authorList>
            <person name="Kjaerup R.B."/>
            <person name="Dalgaard T.S."/>
            <person name="Juul-Madsen H.R."/>
        </authorList>
    </citation>
    <scope>NUCLEOTIDE SEQUENCE [LARGE SCALE GENOMIC DNA]</scope>
    <source>
        <strain evidence="16 17">DSM 16361</strain>
    </source>
</reference>
<dbReference type="Gene3D" id="1.20.120.620">
    <property type="entry name" value="Backbone structure of the membrane domain of e. Coli histidine kinase receptor kdpd"/>
    <property type="match status" value="1"/>
</dbReference>
<dbReference type="GO" id="GO:0000155">
    <property type="term" value="F:phosphorelay sensor kinase activity"/>
    <property type="evidence" value="ECO:0007669"/>
    <property type="project" value="InterPro"/>
</dbReference>
<evidence type="ECO:0000256" key="13">
    <source>
        <dbReference type="ARBA" id="ARBA00057300"/>
    </source>
</evidence>
<keyword evidence="6" id="KW-0812">Transmembrane</keyword>
<dbReference type="InterPro" id="IPR029016">
    <property type="entry name" value="GAF-like_dom_sf"/>
</dbReference>
<dbReference type="PROSITE" id="PS50109">
    <property type="entry name" value="HIS_KIN"/>
    <property type="match status" value="1"/>
</dbReference>
<dbReference type="SUPFAM" id="SSF52540">
    <property type="entry name" value="P-loop containing nucleoside triphosphate hydrolases"/>
    <property type="match status" value="1"/>
</dbReference>
<keyword evidence="7" id="KW-0547">Nucleotide-binding</keyword>
<keyword evidence="10" id="KW-1133">Transmembrane helix</keyword>
<evidence type="ECO:0000256" key="2">
    <source>
        <dbReference type="ARBA" id="ARBA00004141"/>
    </source>
</evidence>
<dbReference type="Pfam" id="PF02702">
    <property type="entry name" value="KdpD"/>
    <property type="match status" value="1"/>
</dbReference>
<keyword evidence="5" id="KW-0808">Transferase</keyword>
<comment type="function">
    <text evidence="13">Member of the two-component regulatory system KdpD/KdpE involved in the regulation of the kdp operon. KdpD may function as a membrane-associated protein kinase that phosphorylates KdpE in response to environmental signals.</text>
</comment>
<dbReference type="SMART" id="SM00388">
    <property type="entry name" value="HisKA"/>
    <property type="match status" value="1"/>
</dbReference>
<dbReference type="InterPro" id="IPR003852">
    <property type="entry name" value="Sig_transdc_His_kinase_KdpD_N"/>
</dbReference>
<dbReference type="GO" id="GO:0005886">
    <property type="term" value="C:plasma membrane"/>
    <property type="evidence" value="ECO:0007669"/>
    <property type="project" value="TreeGrafter"/>
</dbReference>
<evidence type="ECO:0000256" key="7">
    <source>
        <dbReference type="ARBA" id="ARBA00022741"/>
    </source>
</evidence>
<dbReference type="InterPro" id="IPR052023">
    <property type="entry name" value="Histidine_kinase_KdpD"/>
</dbReference>
<evidence type="ECO:0000313" key="17">
    <source>
        <dbReference type="Proteomes" id="UP000214566"/>
    </source>
</evidence>
<dbReference type="InterPro" id="IPR038318">
    <property type="entry name" value="KdpD_sf"/>
</dbReference>
<dbReference type="GO" id="GO:0005737">
    <property type="term" value="C:cytoplasm"/>
    <property type="evidence" value="ECO:0007669"/>
    <property type="project" value="UniProtKB-ARBA"/>
</dbReference>
<dbReference type="GO" id="GO:0042802">
    <property type="term" value="F:identical protein binding"/>
    <property type="evidence" value="ECO:0007669"/>
    <property type="project" value="UniProtKB-ARBA"/>
</dbReference>
<dbReference type="Pfam" id="PF02518">
    <property type="entry name" value="HATPase_c"/>
    <property type="match status" value="1"/>
</dbReference>
<comment type="catalytic activity">
    <reaction evidence="1">
        <text>ATP + protein L-histidine = ADP + protein N-phospho-L-histidine.</text>
        <dbReference type="EC" id="2.7.13.3"/>
    </reaction>
</comment>
<dbReference type="Gene3D" id="1.10.287.130">
    <property type="match status" value="1"/>
</dbReference>
<dbReference type="InterPro" id="IPR036890">
    <property type="entry name" value="HATPase_C_sf"/>
</dbReference>
<sequence length="962" mass="104152">MGGHPSFLHAWTATLTDPEARLSPDALLAQVQQNDAQAHRGKLKIFFGASPGVGKTYAMLKAARRLREQGVDVCIGIVETHGRADTARLLEDMEPLALREVRRGRLTLREFDLAAALQRHPAVLLVDELAHSNAPGCRHPKRWQDVEELLASGVDIYTTLNVQHLESVSDIVGSITGVQVRETLPDRVFEAADEVVLVDLPPDELLQRLRDGKVYLPEQAAHAVRNFFRKGNLLALRQLALRLTAEQVEGEMRDYRSSRVGGQVWDAAEALLVCVGPHDDASLVRAAARLADALHARWHVITVETPALQSRHEARRDHALKLLQLARELGAQTAMLSGANAAEAALVYARTHNLNRAMLGRSPTWAWWRRLLGRSTTALLAHQAPDLDLILITRATQTLRPAAARSAFDLPQAGALWRRYLPALLISGAITLLASPLRSYFDLSNTVMLFMLGVVAVALRFGRGPAALSAIVNVLAFDYFYVPPRFSFAVSDVQYIFTFGVMLGVGLLIGHLTSHLHFQAMVAEQRERRTHDLYELSRELSGALTTDQVAEIGERVVQASFRCRASLLLLGMDDSLQPGADAASGTALPVDAELARWCLQHGEPAGHGTDTLPSAALFYLPLKAPMRVRGVLVVDPGDTRLSTIPELRRLLETCATQIAIALERIHFVSVAQDTLLAMQAERMRNSLLSTLSHDLRTPLTSLVGAAEVLASQLAAQCATPCATQATASAASLHAQALIIMRQARRLAHMVDDLLDMARLQSGQVTLRHDWQSVEELVGSALRAVDPAQLAQHPLHIDLPADFPLVRADAVLLERVLVNLLDNALKFTPPGTPLGVRAQVQGAEALLTVWDQGPGLPHGRERAVFEKFTRGEPESSIPGVGLGLAICRVIVEAHGGTIAAANQPMGGAAFSVRLPLQTAPQLEPAGDAEHEAETGKSPAAATVDPAAHALEPTAAPPTSPELP</sequence>
<dbReference type="PANTHER" id="PTHR45569">
    <property type="entry name" value="SENSOR PROTEIN KDPD"/>
    <property type="match status" value="1"/>
</dbReference>
<feature type="domain" description="Histidine kinase" evidence="15">
    <location>
        <begin position="690"/>
        <end position="917"/>
    </location>
</feature>